<keyword evidence="3" id="KW-0175">Coiled coil</keyword>
<gene>
    <name evidence="5" type="primary">skp</name>
    <name evidence="6" type="ORF">HT99x_006935</name>
    <name evidence="5" type="ORF">HT99x_01726</name>
</gene>
<dbReference type="OrthoDB" id="5637627at2"/>
<dbReference type="EMBL" id="LKAJ02000001">
    <property type="protein sequence ID" value="MCS5711162.1"/>
    <property type="molecule type" value="Genomic_DNA"/>
</dbReference>
<reference evidence="6" key="3">
    <citation type="submission" date="2021-06" db="EMBL/GenBank/DDBJ databases">
        <title>Genomic Description and Analysis of Intracellular Bacteria, Candidatus Berkiella cookevillensis and Candidatus Berkiella aquae.</title>
        <authorList>
            <person name="Kidane D.T."/>
            <person name="Mehari Y.T."/>
            <person name="Rice F.C."/>
            <person name="Arivett B.A."/>
            <person name="Farone A.L."/>
            <person name="Berk S.G."/>
            <person name="Farone M.B."/>
        </authorList>
    </citation>
    <scope>NUCLEOTIDE SEQUENCE</scope>
    <source>
        <strain evidence="6">HT99</strain>
    </source>
</reference>
<dbReference type="PIRSF" id="PIRSF002094">
    <property type="entry name" value="OMP26_Skp"/>
    <property type="match status" value="1"/>
</dbReference>
<dbReference type="SUPFAM" id="SSF111384">
    <property type="entry name" value="OmpH-like"/>
    <property type="match status" value="1"/>
</dbReference>
<proteinExistence type="inferred from homology"/>
<protein>
    <submittedName>
        <fullName evidence="6">OmpH family outer membrane protein</fullName>
    </submittedName>
    <submittedName>
        <fullName evidence="5">Outer membrane p25</fullName>
    </submittedName>
</protein>
<dbReference type="PANTHER" id="PTHR35089">
    <property type="entry name" value="CHAPERONE PROTEIN SKP"/>
    <property type="match status" value="1"/>
</dbReference>
<dbReference type="EMBL" id="LKAJ01000006">
    <property type="protein sequence ID" value="KRG21170.1"/>
    <property type="molecule type" value="Genomic_DNA"/>
</dbReference>
<dbReference type="Gene3D" id="3.30.910.20">
    <property type="entry name" value="Skp domain"/>
    <property type="match status" value="1"/>
</dbReference>
<feature type="signal peptide" evidence="4">
    <location>
        <begin position="1"/>
        <end position="22"/>
    </location>
</feature>
<accession>A0A0Q9YTX7</accession>
<feature type="chain" id="PRO_5043129864" evidence="4">
    <location>
        <begin position="23"/>
        <end position="169"/>
    </location>
</feature>
<dbReference type="GO" id="GO:0051082">
    <property type="term" value="F:unfolded protein binding"/>
    <property type="evidence" value="ECO:0007669"/>
    <property type="project" value="InterPro"/>
</dbReference>
<dbReference type="InterPro" id="IPR024930">
    <property type="entry name" value="Skp_dom_sf"/>
</dbReference>
<dbReference type="AlphaFoldDB" id="A0A0Q9YTX7"/>
<organism evidence="5">
    <name type="scientific">Candidatus Berkiella aquae</name>
    <dbReference type="NCBI Taxonomy" id="295108"/>
    <lineage>
        <taxon>Bacteria</taxon>
        <taxon>Pseudomonadati</taxon>
        <taxon>Pseudomonadota</taxon>
        <taxon>Gammaproteobacteria</taxon>
        <taxon>Candidatus Berkiellales</taxon>
        <taxon>Candidatus Berkiellaceae</taxon>
        <taxon>Candidatus Berkiella</taxon>
    </lineage>
</organism>
<name>A0A0Q9YTX7_9GAMM</name>
<dbReference type="Proteomes" id="UP000051497">
    <property type="component" value="Unassembled WGS sequence"/>
</dbReference>
<evidence type="ECO:0000313" key="6">
    <source>
        <dbReference type="EMBL" id="MCS5711162.1"/>
    </source>
</evidence>
<dbReference type="InterPro" id="IPR005632">
    <property type="entry name" value="Chaperone_Skp"/>
</dbReference>
<evidence type="ECO:0000256" key="2">
    <source>
        <dbReference type="PIRNR" id="PIRNR002094"/>
    </source>
</evidence>
<feature type="coiled-coil region" evidence="3">
    <location>
        <begin position="46"/>
        <end position="120"/>
    </location>
</feature>
<dbReference type="PANTHER" id="PTHR35089:SF1">
    <property type="entry name" value="CHAPERONE PROTEIN SKP"/>
    <property type="match status" value="1"/>
</dbReference>
<evidence type="ECO:0000256" key="4">
    <source>
        <dbReference type="SAM" id="SignalP"/>
    </source>
</evidence>
<evidence type="ECO:0000313" key="5">
    <source>
        <dbReference type="EMBL" id="KRG21170.1"/>
    </source>
</evidence>
<reference evidence="6" key="2">
    <citation type="journal article" date="2016" name="Genome Announc.">
        <title>Draft Genome Sequences of Two Novel Amoeba-Resistant Intranuclear Bacteria, 'Candidatus Berkiella cookevillensis' and 'Candidatus Berkiella aquae'.</title>
        <authorList>
            <person name="Mehari Y.T."/>
            <person name="Arivett B.A."/>
            <person name="Farone A.L."/>
            <person name="Gunderson J.H."/>
            <person name="Farone M.B."/>
        </authorList>
    </citation>
    <scope>NUCLEOTIDE SEQUENCE</scope>
    <source>
        <strain evidence="6">HT99</strain>
    </source>
</reference>
<comment type="caution">
    <text evidence="5">The sequence shown here is derived from an EMBL/GenBank/DDBJ whole genome shotgun (WGS) entry which is preliminary data.</text>
</comment>
<dbReference type="STRING" id="295108.HT99x_01726"/>
<evidence type="ECO:0000256" key="3">
    <source>
        <dbReference type="SAM" id="Coils"/>
    </source>
</evidence>
<dbReference type="GO" id="GO:0005829">
    <property type="term" value="C:cytosol"/>
    <property type="evidence" value="ECO:0007669"/>
    <property type="project" value="TreeGrafter"/>
</dbReference>
<keyword evidence="1 4" id="KW-0732">Signal</keyword>
<evidence type="ECO:0000313" key="7">
    <source>
        <dbReference type="Proteomes" id="UP000051497"/>
    </source>
</evidence>
<dbReference type="Pfam" id="PF03938">
    <property type="entry name" value="OmpH"/>
    <property type="match status" value="1"/>
</dbReference>
<reference evidence="5" key="1">
    <citation type="submission" date="2015-09" db="EMBL/GenBank/DDBJ databases">
        <title>Draft Genome Sequences of Two Novel Amoeba-resistant Intranuclear Bacteria, Candidatus Berkiella cookevillensis and Candidatus Berkiella aquae.</title>
        <authorList>
            <person name="Mehari Y.T."/>
            <person name="Arivett B.A."/>
            <person name="Farone A.L."/>
            <person name="Gunderson J.H."/>
            <person name="Farone M.B."/>
        </authorList>
    </citation>
    <scope>NUCLEOTIDE SEQUENCE [LARGE SCALE GENOMIC DNA]</scope>
    <source>
        <strain evidence="5">HT99</strain>
    </source>
</reference>
<dbReference type="RefSeq" id="WP_075066352.1">
    <property type="nucleotide sequence ID" value="NZ_LKAJ02000001.1"/>
</dbReference>
<dbReference type="SMART" id="SM00935">
    <property type="entry name" value="OmpH"/>
    <property type="match status" value="1"/>
</dbReference>
<comment type="similarity">
    <text evidence="2">Belongs to the skp family.</text>
</comment>
<keyword evidence="7" id="KW-1185">Reference proteome</keyword>
<sequence>MKKLKHILLALGLTCLAPLAQATEAKIGVIDMRVIVSNSPQAKAAMEKLKSEFKAREEKIMAQEKSVKEKAEKLQRNSAVMSEAEKAKLEKEVMAGQRELQRLQNEYREDAAMRQQEEMKKVIDKVSAAIDEIAKKEKYDLIFVREAAPFASKQMDITDKVLKATAPNA</sequence>
<evidence type="ECO:0000256" key="1">
    <source>
        <dbReference type="ARBA" id="ARBA00022729"/>
    </source>
</evidence>
<dbReference type="GO" id="GO:0050821">
    <property type="term" value="P:protein stabilization"/>
    <property type="evidence" value="ECO:0007669"/>
    <property type="project" value="TreeGrafter"/>
</dbReference>